<protein>
    <submittedName>
        <fullName evidence="1">Uncharacterized protein</fullName>
    </submittedName>
</protein>
<name>A0A232EGA8_9HYME</name>
<dbReference type="Proteomes" id="UP000215335">
    <property type="component" value="Unassembled WGS sequence"/>
</dbReference>
<comment type="caution">
    <text evidence="1">The sequence shown here is derived from an EMBL/GenBank/DDBJ whole genome shotgun (WGS) entry which is preliminary data.</text>
</comment>
<evidence type="ECO:0000313" key="2">
    <source>
        <dbReference type="Proteomes" id="UP000215335"/>
    </source>
</evidence>
<gene>
    <name evidence="1" type="ORF">TSAR_006410</name>
</gene>
<evidence type="ECO:0000313" key="1">
    <source>
        <dbReference type="EMBL" id="OXU17383.1"/>
    </source>
</evidence>
<dbReference type="EMBL" id="NNAY01004807">
    <property type="protein sequence ID" value="OXU17383.1"/>
    <property type="molecule type" value="Genomic_DNA"/>
</dbReference>
<sequence>MKHDGIRGGDMGVQEQRRTTEDLQKIFEVGLKTGQDNIGAHLETKQFKLEAKTRTTLLASEPQYCSSTARWPHTTHANMNSQALCRSILSASKSTEEEVEKTSEETFEDQLMTTSCKACTKIIGKGKSHKTCDKCG</sequence>
<reference evidence="1 2" key="1">
    <citation type="journal article" date="2017" name="Curr. Biol.">
        <title>The Evolution of Venom by Co-option of Single-Copy Genes.</title>
        <authorList>
            <person name="Martinson E.O."/>
            <person name="Mrinalini"/>
            <person name="Kelkar Y.D."/>
            <person name="Chang C.H."/>
            <person name="Werren J.H."/>
        </authorList>
    </citation>
    <scope>NUCLEOTIDE SEQUENCE [LARGE SCALE GENOMIC DNA]</scope>
    <source>
        <strain evidence="1 2">Alberta</strain>
        <tissue evidence="1">Whole body</tissue>
    </source>
</reference>
<keyword evidence="2" id="KW-1185">Reference proteome</keyword>
<dbReference type="AlphaFoldDB" id="A0A232EGA8"/>
<proteinExistence type="predicted"/>
<accession>A0A232EGA8</accession>
<organism evidence="1 2">
    <name type="scientific">Trichomalopsis sarcophagae</name>
    <dbReference type="NCBI Taxonomy" id="543379"/>
    <lineage>
        <taxon>Eukaryota</taxon>
        <taxon>Metazoa</taxon>
        <taxon>Ecdysozoa</taxon>
        <taxon>Arthropoda</taxon>
        <taxon>Hexapoda</taxon>
        <taxon>Insecta</taxon>
        <taxon>Pterygota</taxon>
        <taxon>Neoptera</taxon>
        <taxon>Endopterygota</taxon>
        <taxon>Hymenoptera</taxon>
        <taxon>Apocrita</taxon>
        <taxon>Proctotrupomorpha</taxon>
        <taxon>Chalcidoidea</taxon>
        <taxon>Pteromalidae</taxon>
        <taxon>Pteromalinae</taxon>
        <taxon>Trichomalopsis</taxon>
    </lineage>
</organism>